<dbReference type="SUPFAM" id="SSF53335">
    <property type="entry name" value="S-adenosyl-L-methionine-dependent methyltransferases"/>
    <property type="match status" value="1"/>
</dbReference>
<name>L2FCN7_COLFN</name>
<gene>
    <name evidence="4" type="ORF">CGGC5_14318</name>
    <name evidence="5" type="ORF">CGGC5_v002530</name>
</gene>
<reference evidence="5 6" key="2">
    <citation type="submission" date="2012-08" db="EMBL/GenBank/DDBJ databases">
        <authorList>
            <person name="Gan P.H.P."/>
            <person name="Ikeda K."/>
            <person name="Irieda H."/>
            <person name="Narusaka M."/>
            <person name="O'Connell R.J."/>
            <person name="Narusaka Y."/>
            <person name="Takano Y."/>
            <person name="Kubo Y."/>
            <person name="Shirasu K."/>
        </authorList>
    </citation>
    <scope>NUCLEOTIDE SEQUENCE [LARGE SCALE GENOMIC DNA]</scope>
    <source>
        <strain evidence="5 6">Nara gc5</strain>
    </source>
</reference>
<dbReference type="GO" id="GO:0008168">
    <property type="term" value="F:methyltransferase activity"/>
    <property type="evidence" value="ECO:0007669"/>
    <property type="project" value="UniProtKB-KW"/>
</dbReference>
<proteinExistence type="predicted"/>
<evidence type="ECO:0000313" key="5">
    <source>
        <dbReference type="EMBL" id="KAF4492332.1"/>
    </source>
</evidence>
<feature type="compositionally biased region" description="Basic and acidic residues" evidence="3">
    <location>
        <begin position="182"/>
        <end position="197"/>
    </location>
</feature>
<keyword evidence="6" id="KW-1185">Reference proteome</keyword>
<keyword evidence="1 4" id="KW-0489">Methyltransferase</keyword>
<dbReference type="EMBL" id="KB021295">
    <property type="protein sequence ID" value="ELA24149.1"/>
    <property type="molecule type" value="Genomic_DNA"/>
</dbReference>
<protein>
    <submittedName>
        <fullName evidence="4">DNA-cytosine methyltransferase</fullName>
    </submittedName>
    <submittedName>
        <fullName evidence="5">Putative modification methylase</fullName>
    </submittedName>
</protein>
<dbReference type="InterPro" id="IPR029063">
    <property type="entry name" value="SAM-dependent_MTases_sf"/>
</dbReference>
<reference evidence="5 6" key="3">
    <citation type="submission" date="2020-04" db="EMBL/GenBank/DDBJ databases">
        <title>Genome sequencing and assembly of multiple isolates from the Colletotrichum gloeosporioides species complex.</title>
        <authorList>
            <person name="Gan P."/>
            <person name="Shirasu K."/>
        </authorList>
    </citation>
    <scope>NUCLEOTIDE SEQUENCE [LARGE SCALE GENOMIC DNA]</scope>
    <source>
        <strain evidence="5 6">Nara gc5</strain>
    </source>
</reference>
<feature type="region of interest" description="Disordered" evidence="3">
    <location>
        <begin position="169"/>
        <end position="197"/>
    </location>
</feature>
<evidence type="ECO:0000256" key="1">
    <source>
        <dbReference type="ARBA" id="ARBA00022603"/>
    </source>
</evidence>
<dbReference type="AlphaFoldDB" id="L2FCN7"/>
<dbReference type="OrthoDB" id="5376140at2759"/>
<dbReference type="GO" id="GO:0032259">
    <property type="term" value="P:methylation"/>
    <property type="evidence" value="ECO:0007669"/>
    <property type="project" value="UniProtKB-KW"/>
</dbReference>
<dbReference type="Gene3D" id="3.90.120.10">
    <property type="entry name" value="DNA Methylase, subunit A, domain 2"/>
    <property type="match status" value="1"/>
</dbReference>
<feature type="region of interest" description="Disordered" evidence="3">
    <location>
        <begin position="11"/>
        <end position="31"/>
    </location>
</feature>
<reference evidence="4" key="1">
    <citation type="submission" date="2012-08" db="EMBL/GenBank/DDBJ databases">
        <title>Genome analysis of Colletotrichum orbiculare and Colletotrichum fructicola.</title>
        <authorList>
            <person name="Gan P.H.P."/>
            <person name="Ikeda K."/>
            <person name="Irieda H."/>
            <person name="Narusaka M."/>
            <person name="O'Connell R.J."/>
            <person name="Narusaka Y."/>
            <person name="Takano Y."/>
            <person name="Kubo Y."/>
            <person name="Shirasu K."/>
        </authorList>
    </citation>
    <scope>NUCLEOTIDE SEQUENCE</scope>
    <source>
        <strain evidence="4">Nara gc5</strain>
    </source>
</reference>
<sequence>MIVPSCHGLSAVPIHPAHQTPDPVGQPEGELTLPSLADLSFENPPTSQTGFVCSLPPRAVSDENTTSIRCYNYNTGRKIPEEKARIVDLDSNDINVTTHSRHHLVHPTRLDSLTVRELARIQGFPDDFVFYGSERQQYEHVTFAQPPAAARAAAECIKTVIKRFREVKLRDGEGSQRPNKRRREDNGPSQEVSREGA</sequence>
<dbReference type="InParanoid" id="L2FCN7"/>
<dbReference type="HOGENOM" id="CLU_1384068_0_0_1"/>
<dbReference type="Pfam" id="PF00145">
    <property type="entry name" value="DNA_methylase"/>
    <property type="match status" value="1"/>
</dbReference>
<dbReference type="InterPro" id="IPR001525">
    <property type="entry name" value="C5_MeTfrase"/>
</dbReference>
<evidence type="ECO:0000313" key="4">
    <source>
        <dbReference type="EMBL" id="ELA24149.1"/>
    </source>
</evidence>
<evidence type="ECO:0000313" key="6">
    <source>
        <dbReference type="Proteomes" id="UP000011096"/>
    </source>
</evidence>
<dbReference type="EMBL" id="ANPB02000001">
    <property type="protein sequence ID" value="KAF4492332.1"/>
    <property type="molecule type" value="Genomic_DNA"/>
</dbReference>
<accession>L2FCN7</accession>
<evidence type="ECO:0000256" key="2">
    <source>
        <dbReference type="ARBA" id="ARBA00022679"/>
    </source>
</evidence>
<dbReference type="Proteomes" id="UP000011096">
    <property type="component" value="Unassembled WGS sequence"/>
</dbReference>
<keyword evidence="2 4" id="KW-0808">Transferase</keyword>
<organism evidence="4">
    <name type="scientific">Colletotrichum fructicola (strain Nara gc5)</name>
    <name type="common">Anthracnose fungus</name>
    <name type="synonym">Colletotrichum gloeosporioides (strain Nara gc5)</name>
    <dbReference type="NCBI Taxonomy" id="1213859"/>
    <lineage>
        <taxon>Eukaryota</taxon>
        <taxon>Fungi</taxon>
        <taxon>Dikarya</taxon>
        <taxon>Ascomycota</taxon>
        <taxon>Pezizomycotina</taxon>
        <taxon>Sordariomycetes</taxon>
        <taxon>Hypocreomycetidae</taxon>
        <taxon>Glomerellales</taxon>
        <taxon>Glomerellaceae</taxon>
        <taxon>Colletotrichum</taxon>
        <taxon>Colletotrichum gloeosporioides species complex</taxon>
    </lineage>
</organism>
<evidence type="ECO:0000256" key="3">
    <source>
        <dbReference type="SAM" id="MobiDB-lite"/>
    </source>
</evidence>